<dbReference type="EMBL" id="JBHUIO010000008">
    <property type="protein sequence ID" value="MFD2170929.1"/>
    <property type="molecule type" value="Genomic_DNA"/>
</dbReference>
<sequence length="140" mass="15004">MAQKPILILQKEADSKLLHWIANDPIADHATALLTIDSAIEATRLLDSLVFTHVILAAEGVDCEMAMTVASCSPDRVAGLLLLNPPARLQSKATNIPTLLLTTADHTPPVNAQGDHFRLQESPTAHLSEIVSAFLALRVA</sequence>
<evidence type="ECO:0000313" key="1">
    <source>
        <dbReference type="EMBL" id="MFD2170929.1"/>
    </source>
</evidence>
<evidence type="ECO:0008006" key="3">
    <source>
        <dbReference type="Google" id="ProtNLM"/>
    </source>
</evidence>
<accession>A0ABW4ZZ29</accession>
<protein>
    <recommendedName>
        <fullName evidence="3">Response regulatory domain-containing protein</fullName>
    </recommendedName>
</protein>
<comment type="caution">
    <text evidence="1">The sequence shown here is derived from an EMBL/GenBank/DDBJ whole genome shotgun (WGS) entry which is preliminary data.</text>
</comment>
<proteinExistence type="predicted"/>
<reference evidence="2" key="1">
    <citation type="journal article" date="2019" name="Int. J. Syst. Evol. Microbiol.">
        <title>The Global Catalogue of Microorganisms (GCM) 10K type strain sequencing project: providing services to taxonomists for standard genome sequencing and annotation.</title>
        <authorList>
            <consortium name="The Broad Institute Genomics Platform"/>
            <consortium name="The Broad Institute Genome Sequencing Center for Infectious Disease"/>
            <person name="Wu L."/>
            <person name="Ma J."/>
        </authorList>
    </citation>
    <scope>NUCLEOTIDE SEQUENCE [LARGE SCALE GENOMIC DNA]</scope>
    <source>
        <strain evidence="2">CGMCC 1.13574</strain>
    </source>
</reference>
<gene>
    <name evidence="1" type="ORF">ACFSOY_13135</name>
</gene>
<dbReference type="Proteomes" id="UP001597343">
    <property type="component" value="Unassembled WGS sequence"/>
</dbReference>
<organism evidence="1 2">
    <name type="scientific">Tumebacillus lipolyticus</name>
    <dbReference type="NCBI Taxonomy" id="1280370"/>
    <lineage>
        <taxon>Bacteria</taxon>
        <taxon>Bacillati</taxon>
        <taxon>Bacillota</taxon>
        <taxon>Bacilli</taxon>
        <taxon>Bacillales</taxon>
        <taxon>Alicyclobacillaceae</taxon>
        <taxon>Tumebacillus</taxon>
    </lineage>
</organism>
<evidence type="ECO:0000313" key="2">
    <source>
        <dbReference type="Proteomes" id="UP001597343"/>
    </source>
</evidence>
<dbReference type="RefSeq" id="WP_386047328.1">
    <property type="nucleotide sequence ID" value="NZ_JBHUIO010000008.1"/>
</dbReference>
<keyword evidence="2" id="KW-1185">Reference proteome</keyword>
<name>A0ABW4ZZ29_9BACL</name>